<evidence type="ECO:0000313" key="5">
    <source>
        <dbReference type="Proteomes" id="UP000271974"/>
    </source>
</evidence>
<comment type="caution">
    <text evidence="4">The sequence shown here is derived from an EMBL/GenBank/DDBJ whole genome shotgun (WGS) entry which is preliminary data.</text>
</comment>
<keyword evidence="3" id="KW-0735">Signal-anchor</keyword>
<dbReference type="GO" id="GO:0008107">
    <property type="term" value="F:galactoside 2-alpha-L-fucosyltransferase activity"/>
    <property type="evidence" value="ECO:0007669"/>
    <property type="project" value="InterPro"/>
</dbReference>
<dbReference type="PANTHER" id="PTHR11927:SF9">
    <property type="entry name" value="L-FUCOSYLTRANSFERASE"/>
    <property type="match status" value="1"/>
</dbReference>
<dbReference type="GO" id="GO:0005975">
    <property type="term" value="P:carbohydrate metabolic process"/>
    <property type="evidence" value="ECO:0007669"/>
    <property type="project" value="InterPro"/>
</dbReference>
<gene>
    <name evidence="4" type="ORF">EGW08_016080</name>
</gene>
<evidence type="ECO:0000313" key="4">
    <source>
        <dbReference type="EMBL" id="RUS76168.1"/>
    </source>
</evidence>
<dbReference type="UniPathway" id="UPA00378"/>
<dbReference type="PANTHER" id="PTHR11927">
    <property type="entry name" value="GALACTOSIDE 2-L-FUCOSYLTRANSFERASE"/>
    <property type="match status" value="1"/>
</dbReference>
<keyword evidence="1 3" id="KW-0328">Glycosyltransferase</keyword>
<accession>A0A433T3N6</accession>
<protein>
    <recommendedName>
        <fullName evidence="3">L-Fucosyltransferase</fullName>
        <ecNumber evidence="3">2.4.1.-</ecNumber>
    </recommendedName>
</protein>
<proteinExistence type="inferred from homology"/>
<dbReference type="STRING" id="188477.A0A433T3N6"/>
<dbReference type="EC" id="2.4.1.-" evidence="3"/>
<organism evidence="4 5">
    <name type="scientific">Elysia chlorotica</name>
    <name type="common">Eastern emerald elysia</name>
    <name type="synonym">Sea slug</name>
    <dbReference type="NCBI Taxonomy" id="188477"/>
    <lineage>
        <taxon>Eukaryota</taxon>
        <taxon>Metazoa</taxon>
        <taxon>Spiralia</taxon>
        <taxon>Lophotrochozoa</taxon>
        <taxon>Mollusca</taxon>
        <taxon>Gastropoda</taxon>
        <taxon>Heterobranchia</taxon>
        <taxon>Euthyneura</taxon>
        <taxon>Panpulmonata</taxon>
        <taxon>Sacoglossa</taxon>
        <taxon>Placobranchoidea</taxon>
        <taxon>Plakobranchidae</taxon>
        <taxon>Elysia</taxon>
    </lineage>
</organism>
<dbReference type="Pfam" id="PF01531">
    <property type="entry name" value="Glyco_transf_11"/>
    <property type="match status" value="1"/>
</dbReference>
<name>A0A433T3N6_ELYCH</name>
<keyword evidence="3" id="KW-0325">Glycoprotein</keyword>
<evidence type="ECO:0000256" key="3">
    <source>
        <dbReference type="RuleBase" id="RU363129"/>
    </source>
</evidence>
<keyword evidence="5" id="KW-1185">Reference proteome</keyword>
<reference evidence="4 5" key="1">
    <citation type="submission" date="2019-01" db="EMBL/GenBank/DDBJ databases">
        <title>A draft genome assembly of the solar-powered sea slug Elysia chlorotica.</title>
        <authorList>
            <person name="Cai H."/>
            <person name="Li Q."/>
            <person name="Fang X."/>
            <person name="Li J."/>
            <person name="Curtis N.E."/>
            <person name="Altenburger A."/>
            <person name="Shibata T."/>
            <person name="Feng M."/>
            <person name="Maeda T."/>
            <person name="Schwartz J.A."/>
            <person name="Shigenobu S."/>
            <person name="Lundholm N."/>
            <person name="Nishiyama T."/>
            <person name="Yang H."/>
            <person name="Hasebe M."/>
            <person name="Li S."/>
            <person name="Pierce S.K."/>
            <person name="Wang J."/>
        </authorList>
    </citation>
    <scope>NUCLEOTIDE SEQUENCE [LARGE SCALE GENOMIC DNA]</scope>
    <source>
        <strain evidence="4">EC2010</strain>
        <tissue evidence="4">Whole organism of an adult</tissue>
    </source>
</reference>
<dbReference type="OrthoDB" id="6041477at2759"/>
<dbReference type="EMBL" id="RQTK01000683">
    <property type="protein sequence ID" value="RUS76168.1"/>
    <property type="molecule type" value="Genomic_DNA"/>
</dbReference>
<keyword evidence="3" id="KW-0333">Golgi apparatus</keyword>
<dbReference type="InterPro" id="IPR002516">
    <property type="entry name" value="Glyco_trans_11"/>
</dbReference>
<evidence type="ECO:0000256" key="1">
    <source>
        <dbReference type="ARBA" id="ARBA00022676"/>
    </source>
</evidence>
<sequence>MHGVITFDRSRCEQAADASNFKRGIYDEGFLKRITGKEDIKLRGFFQSYKYFERWEREVRDVLAFREDVLTKAMEAINILHFRKLGTSLYHSDTAEALDLVGVHVRRYPADRRRREGLGYRTAPEDYVSFAMSEMKAWILNRDSPPDVRFFVVTDDPAWAESKLGLKALPDTMLVKGLDWAANLALLASMDDVIVTVGALGWWGAWLADGRSMYYQDFVKPGSEMDSAYLANDFFPPYWLGMS</sequence>
<comment type="similarity">
    <text evidence="3">Belongs to the glycosyltransferase 11 family.</text>
</comment>
<dbReference type="Proteomes" id="UP000271974">
    <property type="component" value="Unassembled WGS sequence"/>
</dbReference>
<evidence type="ECO:0000256" key="2">
    <source>
        <dbReference type="ARBA" id="ARBA00022679"/>
    </source>
</evidence>
<dbReference type="GO" id="GO:0032580">
    <property type="term" value="C:Golgi cisterna membrane"/>
    <property type="evidence" value="ECO:0007669"/>
    <property type="project" value="UniProtKB-SubCell"/>
</dbReference>
<keyword evidence="3" id="KW-0812">Transmembrane</keyword>
<dbReference type="AlphaFoldDB" id="A0A433T3N6"/>
<comment type="pathway">
    <text evidence="3">Protein modification; protein glycosylation.</text>
</comment>
<keyword evidence="2 3" id="KW-0808">Transferase</keyword>
<comment type="subcellular location">
    <subcellularLocation>
        <location evidence="3">Golgi apparatus</location>
        <location evidence="3">Golgi stack membrane</location>
        <topology evidence="3">Single-pass type II membrane protein</topology>
    </subcellularLocation>
</comment>